<evidence type="ECO:0000256" key="4">
    <source>
        <dbReference type="ARBA" id="ARBA00023242"/>
    </source>
</evidence>
<evidence type="ECO:0000313" key="10">
    <source>
        <dbReference type="Proteomes" id="UP000305067"/>
    </source>
</evidence>
<keyword evidence="3 6" id="KW-0175">Coiled coil</keyword>
<evidence type="ECO:0000259" key="8">
    <source>
        <dbReference type="Pfam" id="PF18517"/>
    </source>
</evidence>
<evidence type="ECO:0000256" key="5">
    <source>
        <dbReference type="PIRNR" id="PIRNR026991"/>
    </source>
</evidence>
<dbReference type="Pfam" id="PF18517">
    <property type="entry name" value="LZ3wCH"/>
    <property type="match status" value="1"/>
</dbReference>
<dbReference type="InterPro" id="IPR040453">
    <property type="entry name" value="Mnd1_HTH"/>
</dbReference>
<evidence type="ECO:0000256" key="3">
    <source>
        <dbReference type="ARBA" id="ARBA00023054"/>
    </source>
</evidence>
<dbReference type="OrthoDB" id="273345at2759"/>
<feature type="domain" description="Mnd1 HTH" evidence="7">
    <location>
        <begin position="15"/>
        <end position="74"/>
    </location>
</feature>
<keyword evidence="10" id="KW-1185">Reference proteome</keyword>
<protein>
    <recommendedName>
        <fullName evidence="5">Meiotic nuclear division protein 1</fullName>
    </recommendedName>
</protein>
<dbReference type="AlphaFoldDB" id="A0A5C3QTX1"/>
<reference evidence="9 10" key="1">
    <citation type="journal article" date="2019" name="Nat. Ecol. Evol.">
        <title>Megaphylogeny resolves global patterns of mushroom evolution.</title>
        <authorList>
            <person name="Varga T."/>
            <person name="Krizsan K."/>
            <person name="Foldi C."/>
            <person name="Dima B."/>
            <person name="Sanchez-Garcia M."/>
            <person name="Sanchez-Ramirez S."/>
            <person name="Szollosi G.J."/>
            <person name="Szarkandi J.G."/>
            <person name="Papp V."/>
            <person name="Albert L."/>
            <person name="Andreopoulos W."/>
            <person name="Angelini C."/>
            <person name="Antonin V."/>
            <person name="Barry K.W."/>
            <person name="Bougher N.L."/>
            <person name="Buchanan P."/>
            <person name="Buyck B."/>
            <person name="Bense V."/>
            <person name="Catcheside P."/>
            <person name="Chovatia M."/>
            <person name="Cooper J."/>
            <person name="Damon W."/>
            <person name="Desjardin D."/>
            <person name="Finy P."/>
            <person name="Geml J."/>
            <person name="Haridas S."/>
            <person name="Hughes K."/>
            <person name="Justo A."/>
            <person name="Karasinski D."/>
            <person name="Kautmanova I."/>
            <person name="Kiss B."/>
            <person name="Kocsube S."/>
            <person name="Kotiranta H."/>
            <person name="LaButti K.M."/>
            <person name="Lechner B.E."/>
            <person name="Liimatainen K."/>
            <person name="Lipzen A."/>
            <person name="Lukacs Z."/>
            <person name="Mihaltcheva S."/>
            <person name="Morgado L.N."/>
            <person name="Niskanen T."/>
            <person name="Noordeloos M.E."/>
            <person name="Ohm R.A."/>
            <person name="Ortiz-Santana B."/>
            <person name="Ovrebo C."/>
            <person name="Racz N."/>
            <person name="Riley R."/>
            <person name="Savchenko A."/>
            <person name="Shiryaev A."/>
            <person name="Soop K."/>
            <person name="Spirin V."/>
            <person name="Szebenyi C."/>
            <person name="Tomsovsky M."/>
            <person name="Tulloss R.E."/>
            <person name="Uehling J."/>
            <person name="Grigoriev I.V."/>
            <person name="Vagvolgyi C."/>
            <person name="Papp T."/>
            <person name="Martin F.M."/>
            <person name="Miettinen O."/>
            <person name="Hibbett D.S."/>
            <person name="Nagy L.G."/>
        </authorList>
    </citation>
    <scope>NUCLEOTIDE SEQUENCE [LARGE SCALE GENOMIC DNA]</scope>
    <source>
        <strain evidence="9 10">CBS 309.79</strain>
    </source>
</reference>
<dbReference type="GO" id="GO:0005634">
    <property type="term" value="C:nucleus"/>
    <property type="evidence" value="ECO:0007669"/>
    <property type="project" value="UniProtKB-SubCell"/>
</dbReference>
<keyword evidence="4 5" id="KW-0539">Nucleus</keyword>
<evidence type="ECO:0000256" key="6">
    <source>
        <dbReference type="SAM" id="Coils"/>
    </source>
</evidence>
<evidence type="ECO:0000256" key="1">
    <source>
        <dbReference type="ARBA" id="ARBA00004123"/>
    </source>
</evidence>
<accession>A0A5C3QTX1</accession>
<gene>
    <name evidence="9" type="ORF">BDV98DRAFT_562881</name>
</gene>
<dbReference type="EMBL" id="ML178818">
    <property type="protein sequence ID" value="TFL04818.1"/>
    <property type="molecule type" value="Genomic_DNA"/>
</dbReference>
<dbReference type="Pfam" id="PF03962">
    <property type="entry name" value="Mnd1"/>
    <property type="match status" value="1"/>
</dbReference>
<name>A0A5C3QTX1_9AGAR</name>
<dbReference type="GO" id="GO:0003690">
    <property type="term" value="F:double-stranded DNA binding"/>
    <property type="evidence" value="ECO:0007669"/>
    <property type="project" value="InterPro"/>
</dbReference>
<sequence length="204" mass="23272">MAPRGLSAEEKRVKLLEIFHETKDFFQLKELEKMAPKMKGIVSQTVKDVLQGLVDDGLVCAEKIGASNFYWSFPSQNGSMMQARLSTLQEAKNNTEQQMREVREEIEAEKGMRVESPERTAALQQLLQEKESLAKLDQELRNYAACDPAKVAEKRAAVELAREAAIRWTDNFGIAFSHLLKQMNVSSSDLREYFGVEETYEDIY</sequence>
<proteinExistence type="inferred from homology"/>
<evidence type="ECO:0000256" key="2">
    <source>
        <dbReference type="ARBA" id="ARBA00005981"/>
    </source>
</evidence>
<evidence type="ECO:0000259" key="7">
    <source>
        <dbReference type="Pfam" id="PF03962"/>
    </source>
</evidence>
<dbReference type="Proteomes" id="UP000305067">
    <property type="component" value="Unassembled WGS sequence"/>
</dbReference>
<dbReference type="GO" id="GO:0007131">
    <property type="term" value="P:reciprocal meiotic recombination"/>
    <property type="evidence" value="ECO:0007669"/>
    <property type="project" value="InterPro"/>
</dbReference>
<dbReference type="STRING" id="1884261.A0A5C3QTX1"/>
<evidence type="ECO:0000313" key="9">
    <source>
        <dbReference type="EMBL" id="TFL04818.1"/>
    </source>
</evidence>
<dbReference type="InterPro" id="IPR040661">
    <property type="entry name" value="LZ3wCH"/>
</dbReference>
<dbReference type="PIRSF" id="PIRSF026991">
    <property type="entry name" value="Mnd1"/>
    <property type="match status" value="1"/>
</dbReference>
<feature type="domain" description="Leucine zipper with capping helix" evidence="8">
    <location>
        <begin position="150"/>
        <end position="201"/>
    </location>
</feature>
<dbReference type="InterPro" id="IPR005647">
    <property type="entry name" value="Mnd1"/>
</dbReference>
<comment type="function">
    <text evidence="5">Required for proper homologous chromosome pairing and efficient cross-over and intragenic recombination during meiosis.</text>
</comment>
<feature type="coiled-coil region" evidence="6">
    <location>
        <begin position="85"/>
        <end position="112"/>
    </location>
</feature>
<organism evidence="9 10">
    <name type="scientific">Pterulicium gracile</name>
    <dbReference type="NCBI Taxonomy" id="1884261"/>
    <lineage>
        <taxon>Eukaryota</taxon>
        <taxon>Fungi</taxon>
        <taxon>Dikarya</taxon>
        <taxon>Basidiomycota</taxon>
        <taxon>Agaricomycotina</taxon>
        <taxon>Agaricomycetes</taxon>
        <taxon>Agaricomycetidae</taxon>
        <taxon>Agaricales</taxon>
        <taxon>Pleurotineae</taxon>
        <taxon>Pterulaceae</taxon>
        <taxon>Pterulicium</taxon>
    </lineage>
</organism>
<comment type="similarity">
    <text evidence="2 5">Belongs to the MND1 family.</text>
</comment>
<comment type="subcellular location">
    <subcellularLocation>
        <location evidence="1 5">Nucleus</location>
    </subcellularLocation>
</comment>